<dbReference type="InterPro" id="IPR050855">
    <property type="entry name" value="NDM-1-like"/>
</dbReference>
<evidence type="ECO:0000313" key="15">
    <source>
        <dbReference type="Proteomes" id="UP000652755"/>
    </source>
</evidence>
<evidence type="ECO:0000256" key="10">
    <source>
        <dbReference type="ARBA" id="ARBA00022801"/>
    </source>
</evidence>
<reference evidence="14 15" key="1">
    <citation type="submission" date="2020-08" db="EMBL/GenBank/DDBJ databases">
        <authorList>
            <person name="Sun Q."/>
            <person name="Inoue M."/>
        </authorList>
    </citation>
    <scope>NUCLEOTIDE SEQUENCE [LARGE SCALE GENOMIC DNA]</scope>
    <source>
        <strain evidence="14 15">CCM 8938</strain>
    </source>
</reference>
<dbReference type="RefSeq" id="WP_187069486.1">
    <property type="nucleotide sequence ID" value="NZ_JACRYL010000001.1"/>
</dbReference>
<dbReference type="Proteomes" id="UP000652755">
    <property type="component" value="Unassembled WGS sequence"/>
</dbReference>
<evidence type="ECO:0000256" key="9">
    <source>
        <dbReference type="ARBA" id="ARBA00022764"/>
    </source>
</evidence>
<dbReference type="InterPro" id="IPR036866">
    <property type="entry name" value="RibonucZ/Hydroxyglut_hydro"/>
</dbReference>
<keyword evidence="11" id="KW-0862">Zinc</keyword>
<evidence type="ECO:0000256" key="3">
    <source>
        <dbReference type="ARBA" id="ARBA00004418"/>
    </source>
</evidence>
<comment type="cofactor">
    <cofactor evidence="2">
        <name>Zn(2+)</name>
        <dbReference type="ChEBI" id="CHEBI:29105"/>
    </cofactor>
</comment>
<dbReference type="PANTHER" id="PTHR42951:SF4">
    <property type="entry name" value="ACYL-COENZYME A THIOESTERASE MBLAC2"/>
    <property type="match status" value="1"/>
</dbReference>
<evidence type="ECO:0000256" key="6">
    <source>
        <dbReference type="ARBA" id="ARBA00012865"/>
    </source>
</evidence>
<feature type="domain" description="Metallo-beta-lactamase" evidence="13">
    <location>
        <begin position="47"/>
        <end position="217"/>
    </location>
</feature>
<dbReference type="NCBIfam" id="NF012229">
    <property type="entry name" value="bla_class_B_core"/>
    <property type="match status" value="1"/>
</dbReference>
<proteinExistence type="inferred from homology"/>
<dbReference type="PANTHER" id="PTHR42951">
    <property type="entry name" value="METALLO-BETA-LACTAMASE DOMAIN-CONTAINING"/>
    <property type="match status" value="1"/>
</dbReference>
<evidence type="ECO:0000256" key="4">
    <source>
        <dbReference type="ARBA" id="ARBA00005250"/>
    </source>
</evidence>
<dbReference type="NCBIfam" id="NF000453">
    <property type="entry name" value="blaPEDO-3_fam"/>
    <property type="match status" value="1"/>
</dbReference>
<comment type="similarity">
    <text evidence="4">Belongs to the metallo-beta-lactamase superfamily. Class-B beta-lactamase family.</text>
</comment>
<dbReference type="NCBIfam" id="NF033088">
    <property type="entry name" value="bla_subclass_B1"/>
    <property type="match status" value="1"/>
</dbReference>
<dbReference type="InterPro" id="IPR001279">
    <property type="entry name" value="Metallo-B-lactamas"/>
</dbReference>
<keyword evidence="12" id="KW-0046">Antibiotic resistance</keyword>
<name>A0ABR7KLZ8_9SPHI</name>
<sequence>MRYLFSITLSFIFSVALGQNPKIKIKHLTGNLYSYTTYHDYKGTITDANSVYLVTSKGVVVVDAPWDSAQFQPFLDSIETKHHKKVILDIATHSHEDRAGGLAFFKAKGIKTYTSKKTDQILKTEKLERPQFTFSNDTTFVVDGYKINTFFAGEGHTKDNIVIWFEKDKVLFGGCLVKSTEAKDLGYIVEANLAQWPTAIKNLKQKYPDAKIVVTGHQAWAGKESLDYTLKLLSEKK</sequence>
<protein>
    <recommendedName>
        <fullName evidence="6">beta-lactamase</fullName>
        <ecNumber evidence="6">3.5.2.6</ecNumber>
    </recommendedName>
</protein>
<evidence type="ECO:0000256" key="12">
    <source>
        <dbReference type="ARBA" id="ARBA00023251"/>
    </source>
</evidence>
<dbReference type="SUPFAM" id="SSF56281">
    <property type="entry name" value="Metallo-hydrolase/oxidoreductase"/>
    <property type="match status" value="1"/>
</dbReference>
<keyword evidence="7" id="KW-0479">Metal-binding</keyword>
<keyword evidence="9" id="KW-0574">Periplasm</keyword>
<evidence type="ECO:0000256" key="8">
    <source>
        <dbReference type="ARBA" id="ARBA00022729"/>
    </source>
</evidence>
<dbReference type="SMART" id="SM00849">
    <property type="entry name" value="Lactamase_B"/>
    <property type="match status" value="1"/>
</dbReference>
<comment type="catalytic activity">
    <reaction evidence="1">
        <text>a beta-lactam + H2O = a substituted beta-amino acid</text>
        <dbReference type="Rhea" id="RHEA:20401"/>
        <dbReference type="ChEBI" id="CHEBI:15377"/>
        <dbReference type="ChEBI" id="CHEBI:35627"/>
        <dbReference type="ChEBI" id="CHEBI:140347"/>
        <dbReference type="EC" id="3.5.2.6"/>
    </reaction>
</comment>
<evidence type="ECO:0000313" key="14">
    <source>
        <dbReference type="EMBL" id="MBC6108999.1"/>
    </source>
</evidence>
<accession>A0ABR7KLZ8</accession>
<dbReference type="NCBIfam" id="NF012146">
    <property type="entry name" value="blaB-IND-MUS"/>
    <property type="match status" value="1"/>
</dbReference>
<evidence type="ECO:0000256" key="1">
    <source>
        <dbReference type="ARBA" id="ARBA00001526"/>
    </source>
</evidence>
<comment type="caution">
    <text evidence="14">The sequence shown here is derived from an EMBL/GenBank/DDBJ whole genome shotgun (WGS) entry which is preliminary data.</text>
</comment>
<keyword evidence="10" id="KW-0378">Hydrolase</keyword>
<evidence type="ECO:0000256" key="7">
    <source>
        <dbReference type="ARBA" id="ARBA00022723"/>
    </source>
</evidence>
<comment type="subcellular location">
    <subcellularLocation>
        <location evidence="3">Periplasm</location>
    </subcellularLocation>
</comment>
<organism evidence="14 15">
    <name type="scientific">Pedobacter fastidiosus</name>
    <dbReference type="NCBI Taxonomy" id="2765361"/>
    <lineage>
        <taxon>Bacteria</taxon>
        <taxon>Pseudomonadati</taxon>
        <taxon>Bacteroidota</taxon>
        <taxon>Sphingobacteriia</taxon>
        <taxon>Sphingobacteriales</taxon>
        <taxon>Sphingobacteriaceae</taxon>
        <taxon>Pedobacter</taxon>
    </lineage>
</organism>
<evidence type="ECO:0000256" key="5">
    <source>
        <dbReference type="ARBA" id="ARBA00011245"/>
    </source>
</evidence>
<gene>
    <name evidence="14" type="primary">blaB1PEDO</name>
    <name evidence="14" type="ORF">H7U22_01065</name>
</gene>
<dbReference type="EMBL" id="JACRYL010000001">
    <property type="protein sequence ID" value="MBC6108999.1"/>
    <property type="molecule type" value="Genomic_DNA"/>
</dbReference>
<dbReference type="Gene3D" id="3.60.15.10">
    <property type="entry name" value="Ribonuclease Z/Hydroxyacylglutathione hydrolase-like"/>
    <property type="match status" value="1"/>
</dbReference>
<comment type="subunit">
    <text evidence="5">Monomer.</text>
</comment>
<evidence type="ECO:0000256" key="2">
    <source>
        <dbReference type="ARBA" id="ARBA00001947"/>
    </source>
</evidence>
<keyword evidence="15" id="KW-1185">Reference proteome</keyword>
<dbReference type="Pfam" id="PF00753">
    <property type="entry name" value="Lactamase_B"/>
    <property type="match status" value="1"/>
</dbReference>
<keyword evidence="8" id="KW-0732">Signal</keyword>
<dbReference type="EC" id="3.5.2.6" evidence="6"/>
<evidence type="ECO:0000259" key="13">
    <source>
        <dbReference type="SMART" id="SM00849"/>
    </source>
</evidence>
<dbReference type="InterPro" id="IPR058199">
    <property type="entry name" value="BlaB//VIM/IMP-1"/>
</dbReference>
<evidence type="ECO:0000256" key="11">
    <source>
        <dbReference type="ARBA" id="ARBA00022833"/>
    </source>
</evidence>